<dbReference type="PANTHER" id="PTHR23430">
    <property type="entry name" value="HISTONE H2A"/>
    <property type="match status" value="1"/>
</dbReference>
<dbReference type="Proteomes" id="UP000218231">
    <property type="component" value="Unassembled WGS sequence"/>
</dbReference>
<dbReference type="SUPFAM" id="SSF47113">
    <property type="entry name" value="Histone-fold"/>
    <property type="match status" value="1"/>
</dbReference>
<keyword evidence="1" id="KW-0539">Nucleus</keyword>
<feature type="region of interest" description="Disordered" evidence="2">
    <location>
        <begin position="1"/>
        <end position="21"/>
    </location>
</feature>
<dbReference type="GO" id="GO:0003677">
    <property type="term" value="F:DNA binding"/>
    <property type="evidence" value="ECO:0007669"/>
    <property type="project" value="UniProtKB-KW"/>
</dbReference>
<keyword evidence="1" id="KW-0544">Nucleosome core</keyword>
<comment type="subunit">
    <text evidence="1">The nucleosome is a histone octamer containing two molecules each of H2A, H2B, H3 and H4 assembled in one H3-H4 heterotetramer and two H2A-H2B heterodimers. The octamer wraps approximately 147 bp of DNA.</text>
</comment>
<feature type="compositionally biased region" description="Basic residues" evidence="2">
    <location>
        <begin position="7"/>
        <end position="19"/>
    </location>
</feature>
<comment type="subcellular location">
    <subcellularLocation>
        <location evidence="1">Nucleus</location>
    </subcellularLocation>
</comment>
<gene>
    <name evidence="3" type="ORF">WR25_24662</name>
</gene>
<dbReference type="GO" id="GO:0030527">
    <property type="term" value="F:structural constituent of chromatin"/>
    <property type="evidence" value="ECO:0007669"/>
    <property type="project" value="InterPro"/>
</dbReference>
<reference evidence="3 4" key="1">
    <citation type="journal article" date="2017" name="Curr. Biol.">
        <title>Genome architecture and evolution of a unichromosomal asexual nematode.</title>
        <authorList>
            <person name="Fradin H."/>
            <person name="Zegar C."/>
            <person name="Gutwein M."/>
            <person name="Lucas J."/>
            <person name="Kovtun M."/>
            <person name="Corcoran D."/>
            <person name="Baugh L.R."/>
            <person name="Kiontke K."/>
            <person name="Gunsalus K."/>
            <person name="Fitch D.H."/>
            <person name="Piano F."/>
        </authorList>
    </citation>
    <scope>NUCLEOTIDE SEQUENCE [LARGE SCALE GENOMIC DNA]</scope>
    <source>
        <strain evidence="3">PF1309</strain>
    </source>
</reference>
<evidence type="ECO:0000256" key="2">
    <source>
        <dbReference type="SAM" id="MobiDB-lite"/>
    </source>
</evidence>
<accession>A0A2A2KFK6</accession>
<keyword evidence="1" id="KW-0158">Chromosome</keyword>
<keyword evidence="4" id="KW-1185">Reference proteome</keyword>
<dbReference type="SMART" id="SM00414">
    <property type="entry name" value="H2A"/>
    <property type="match status" value="1"/>
</dbReference>
<protein>
    <recommendedName>
        <fullName evidence="1">Histone H2A</fullName>
    </recommendedName>
</protein>
<dbReference type="Gene3D" id="1.10.20.10">
    <property type="entry name" value="Histone, subunit A"/>
    <property type="match status" value="1"/>
</dbReference>
<dbReference type="InterPro" id="IPR002119">
    <property type="entry name" value="Histone_H2A"/>
</dbReference>
<sequence>MSGRTGKSGKVRSKGKSRSSRAVLQFPVGRILRKLRKGNYAQRIGGGTAVYLAAALEYLAAEVLDRVSVTALVAFASDPSGELDVLGHDRHSLGVDRAQIGVLEQADQIGFGSLLQGEHCRRLEAEIRLEVLRDFTDQALKHS</sequence>
<comment type="similarity">
    <text evidence="1">Belongs to the histone H2A family.</text>
</comment>
<comment type="caution">
    <text evidence="3">The sequence shown here is derived from an EMBL/GenBank/DDBJ whole genome shotgun (WGS) entry which is preliminary data.</text>
</comment>
<dbReference type="EMBL" id="LIAE01008733">
    <property type="protein sequence ID" value="PAV72672.1"/>
    <property type="molecule type" value="Genomic_DNA"/>
</dbReference>
<dbReference type="AlphaFoldDB" id="A0A2A2KFK6"/>
<dbReference type="PRINTS" id="PR00620">
    <property type="entry name" value="HISTONEH2A"/>
</dbReference>
<dbReference type="OrthoDB" id="8963520at2759"/>
<organism evidence="3 4">
    <name type="scientific">Diploscapter pachys</name>
    <dbReference type="NCBI Taxonomy" id="2018661"/>
    <lineage>
        <taxon>Eukaryota</taxon>
        <taxon>Metazoa</taxon>
        <taxon>Ecdysozoa</taxon>
        <taxon>Nematoda</taxon>
        <taxon>Chromadorea</taxon>
        <taxon>Rhabditida</taxon>
        <taxon>Rhabditina</taxon>
        <taxon>Rhabditomorpha</taxon>
        <taxon>Rhabditoidea</taxon>
        <taxon>Rhabditidae</taxon>
        <taxon>Diploscapter</taxon>
    </lineage>
</organism>
<dbReference type="STRING" id="2018661.A0A2A2KFK6"/>
<dbReference type="GO" id="GO:0000786">
    <property type="term" value="C:nucleosome"/>
    <property type="evidence" value="ECO:0007669"/>
    <property type="project" value="UniProtKB-KW"/>
</dbReference>
<keyword evidence="1" id="KW-0238">DNA-binding</keyword>
<dbReference type="GO" id="GO:0046982">
    <property type="term" value="F:protein heterodimerization activity"/>
    <property type="evidence" value="ECO:0007669"/>
    <property type="project" value="InterPro"/>
</dbReference>
<evidence type="ECO:0000313" key="3">
    <source>
        <dbReference type="EMBL" id="PAV72672.1"/>
    </source>
</evidence>
<evidence type="ECO:0000313" key="4">
    <source>
        <dbReference type="Proteomes" id="UP000218231"/>
    </source>
</evidence>
<evidence type="ECO:0000256" key="1">
    <source>
        <dbReference type="RuleBase" id="RU003767"/>
    </source>
</evidence>
<proteinExistence type="inferred from homology"/>
<name>A0A2A2KFK6_9BILA</name>
<dbReference type="GO" id="GO:0005634">
    <property type="term" value="C:nucleus"/>
    <property type="evidence" value="ECO:0007669"/>
    <property type="project" value="UniProtKB-SubCell"/>
</dbReference>
<dbReference type="InterPro" id="IPR009072">
    <property type="entry name" value="Histone-fold"/>
</dbReference>